<dbReference type="EMBL" id="JBBWWQ010000012">
    <property type="protein sequence ID" value="KAK8934092.1"/>
    <property type="molecule type" value="Genomic_DNA"/>
</dbReference>
<comment type="caution">
    <text evidence="4">The sequence shown here is derived from an EMBL/GenBank/DDBJ whole genome shotgun (WGS) entry which is preliminary data.</text>
</comment>
<name>A0AAP0BBF9_9ASPA</name>
<comment type="similarity">
    <text evidence="1">Belongs to the PPR family. P subfamily.</text>
</comment>
<reference evidence="4 5" key="1">
    <citation type="journal article" date="2022" name="Nat. Plants">
        <title>Genomes of leafy and leafless Platanthera orchids illuminate the evolution of mycoheterotrophy.</title>
        <authorList>
            <person name="Li M.H."/>
            <person name="Liu K.W."/>
            <person name="Li Z."/>
            <person name="Lu H.C."/>
            <person name="Ye Q.L."/>
            <person name="Zhang D."/>
            <person name="Wang J.Y."/>
            <person name="Li Y.F."/>
            <person name="Zhong Z.M."/>
            <person name="Liu X."/>
            <person name="Yu X."/>
            <person name="Liu D.K."/>
            <person name="Tu X.D."/>
            <person name="Liu B."/>
            <person name="Hao Y."/>
            <person name="Liao X.Y."/>
            <person name="Jiang Y.T."/>
            <person name="Sun W.H."/>
            <person name="Chen J."/>
            <person name="Chen Y.Q."/>
            <person name="Ai Y."/>
            <person name="Zhai J.W."/>
            <person name="Wu S.S."/>
            <person name="Zhou Z."/>
            <person name="Hsiao Y.Y."/>
            <person name="Wu W.L."/>
            <person name="Chen Y.Y."/>
            <person name="Lin Y.F."/>
            <person name="Hsu J.L."/>
            <person name="Li C.Y."/>
            <person name="Wang Z.W."/>
            <person name="Zhao X."/>
            <person name="Zhong W.Y."/>
            <person name="Ma X.K."/>
            <person name="Ma L."/>
            <person name="Huang J."/>
            <person name="Chen G.Z."/>
            <person name="Huang M.Z."/>
            <person name="Huang L."/>
            <person name="Peng D.H."/>
            <person name="Luo Y.B."/>
            <person name="Zou S.Q."/>
            <person name="Chen S.P."/>
            <person name="Lan S."/>
            <person name="Tsai W.C."/>
            <person name="Van de Peer Y."/>
            <person name="Liu Z.J."/>
        </authorList>
    </citation>
    <scope>NUCLEOTIDE SEQUENCE [LARGE SCALE GENOMIC DNA]</scope>
    <source>
        <strain evidence="4">Lor287</strain>
    </source>
</reference>
<accession>A0AAP0BBF9</accession>
<organism evidence="4 5">
    <name type="scientific">Platanthera zijinensis</name>
    <dbReference type="NCBI Taxonomy" id="2320716"/>
    <lineage>
        <taxon>Eukaryota</taxon>
        <taxon>Viridiplantae</taxon>
        <taxon>Streptophyta</taxon>
        <taxon>Embryophyta</taxon>
        <taxon>Tracheophyta</taxon>
        <taxon>Spermatophyta</taxon>
        <taxon>Magnoliopsida</taxon>
        <taxon>Liliopsida</taxon>
        <taxon>Asparagales</taxon>
        <taxon>Orchidaceae</taxon>
        <taxon>Orchidoideae</taxon>
        <taxon>Orchideae</taxon>
        <taxon>Orchidinae</taxon>
        <taxon>Platanthera</taxon>
    </lineage>
</organism>
<dbReference type="InterPro" id="IPR002885">
    <property type="entry name" value="PPR_rpt"/>
</dbReference>
<keyword evidence="2" id="KW-0677">Repeat</keyword>
<evidence type="ECO:0000256" key="2">
    <source>
        <dbReference type="ARBA" id="ARBA00022737"/>
    </source>
</evidence>
<dbReference type="NCBIfam" id="TIGR00756">
    <property type="entry name" value="PPR"/>
    <property type="match status" value="1"/>
</dbReference>
<dbReference type="Pfam" id="PF01535">
    <property type="entry name" value="PPR"/>
    <property type="match status" value="2"/>
</dbReference>
<evidence type="ECO:0000313" key="5">
    <source>
        <dbReference type="Proteomes" id="UP001418222"/>
    </source>
</evidence>
<dbReference type="InterPro" id="IPR011990">
    <property type="entry name" value="TPR-like_helical_dom_sf"/>
</dbReference>
<feature type="repeat" description="PPR" evidence="3">
    <location>
        <begin position="176"/>
        <end position="210"/>
    </location>
</feature>
<protein>
    <recommendedName>
        <fullName evidence="6">Pentatricopeptide repeat-containing protein</fullName>
    </recommendedName>
</protein>
<dbReference type="PROSITE" id="PS51375">
    <property type="entry name" value="PPR"/>
    <property type="match status" value="3"/>
</dbReference>
<evidence type="ECO:0000313" key="4">
    <source>
        <dbReference type="EMBL" id="KAK8934092.1"/>
    </source>
</evidence>
<evidence type="ECO:0000256" key="3">
    <source>
        <dbReference type="PROSITE-ProRule" id="PRU00708"/>
    </source>
</evidence>
<dbReference type="AlphaFoldDB" id="A0AAP0BBF9"/>
<feature type="repeat" description="PPR" evidence="3">
    <location>
        <begin position="281"/>
        <end position="315"/>
    </location>
</feature>
<proteinExistence type="inferred from homology"/>
<dbReference type="Pfam" id="PF13041">
    <property type="entry name" value="PPR_2"/>
    <property type="match status" value="1"/>
</dbReference>
<evidence type="ECO:0000256" key="1">
    <source>
        <dbReference type="ARBA" id="ARBA00007626"/>
    </source>
</evidence>
<keyword evidence="5" id="KW-1185">Reference proteome</keyword>
<evidence type="ECO:0008006" key="6">
    <source>
        <dbReference type="Google" id="ProtNLM"/>
    </source>
</evidence>
<sequence length="346" mass="37708">MPVQPAGLPWLHPSFQPPEIQVATGRKILQCGGGNPKISNTSIIRAISNQNANPKQIISLFTAAARQRGFLPDLSTFVSLLPFLLRHRRIRAAELLLRRFPIAGQRPGPSLLLPLASSALTAGIPCDSTSRLILSAHPSASAFSSLLRSLLRSSHLTLARSLILTAVPDDLGFQIKIRHFAGLVREYCRLGYVNEAEDLVVQMGRKGLPADADTYNALIASVCDHCSVDRGFRVYLAMADIGVSPDVITFSTMIGRVGMQGWVLGCNCLFGRMLVMGALPDWSCYRILVGVYCKNCCLSDAIRVLRAMKRDGFFDDVRMNSILDCECEDAILCYVLKSGIIGGLMG</sequence>
<dbReference type="Gene3D" id="1.25.40.10">
    <property type="entry name" value="Tetratricopeptide repeat domain"/>
    <property type="match status" value="2"/>
</dbReference>
<gene>
    <name evidence="4" type="ORF">KSP39_PZI014573</name>
</gene>
<dbReference type="PANTHER" id="PTHR47447">
    <property type="entry name" value="OS03G0856100 PROTEIN"/>
    <property type="match status" value="1"/>
</dbReference>
<feature type="repeat" description="PPR" evidence="3">
    <location>
        <begin position="211"/>
        <end position="245"/>
    </location>
</feature>
<dbReference type="PANTHER" id="PTHR47447:SF17">
    <property type="entry name" value="OS12G0638900 PROTEIN"/>
    <property type="match status" value="1"/>
</dbReference>
<dbReference type="Proteomes" id="UP001418222">
    <property type="component" value="Unassembled WGS sequence"/>
</dbReference>